<feature type="region of interest" description="Disordered" evidence="1">
    <location>
        <begin position="1"/>
        <end position="90"/>
    </location>
</feature>
<dbReference type="EMBL" id="KZ679130">
    <property type="protein sequence ID" value="PTB77895.1"/>
    <property type="molecule type" value="Genomic_DNA"/>
</dbReference>
<evidence type="ECO:0000313" key="3">
    <source>
        <dbReference type="Proteomes" id="UP000240760"/>
    </source>
</evidence>
<proteinExistence type="predicted"/>
<organism evidence="2 3">
    <name type="scientific">Trichoderma longibrachiatum ATCC 18648</name>
    <dbReference type="NCBI Taxonomy" id="983965"/>
    <lineage>
        <taxon>Eukaryota</taxon>
        <taxon>Fungi</taxon>
        <taxon>Dikarya</taxon>
        <taxon>Ascomycota</taxon>
        <taxon>Pezizomycotina</taxon>
        <taxon>Sordariomycetes</taxon>
        <taxon>Hypocreomycetidae</taxon>
        <taxon>Hypocreales</taxon>
        <taxon>Hypocreaceae</taxon>
        <taxon>Trichoderma</taxon>
    </lineage>
</organism>
<keyword evidence="3" id="KW-1185">Reference proteome</keyword>
<sequence>MALEQSTVVGLLLAEAQPNPDTPFRPPRKRRPLHPDWAISCDTGSSNTADAGCQGDSRRRSNRRIRRHGGETRCHRTEPEPQVEVVRLRL</sequence>
<feature type="compositionally biased region" description="Basic and acidic residues" evidence="1">
    <location>
        <begin position="68"/>
        <end position="79"/>
    </location>
</feature>
<gene>
    <name evidence="2" type="ORF">M440DRAFT_1400846</name>
</gene>
<evidence type="ECO:0000313" key="2">
    <source>
        <dbReference type="EMBL" id="PTB77895.1"/>
    </source>
</evidence>
<reference evidence="2 3" key="1">
    <citation type="submission" date="2016-07" db="EMBL/GenBank/DDBJ databases">
        <title>Multiple horizontal gene transfer events from other fungi enriched the ability of initially mycotrophic Trichoderma (Ascomycota) to feed on dead plant biomass.</title>
        <authorList>
            <consortium name="DOE Joint Genome Institute"/>
            <person name="Aerts A."/>
            <person name="Atanasova L."/>
            <person name="Chenthamara K."/>
            <person name="Zhang J."/>
            <person name="Grujic M."/>
            <person name="Henrissat B."/>
            <person name="Kuo A."/>
            <person name="Salamov A."/>
            <person name="Lipzen A."/>
            <person name="Labutti K."/>
            <person name="Barry K."/>
            <person name="Miao Y."/>
            <person name="Rahimi M.J."/>
            <person name="Shen Q."/>
            <person name="Grigoriev I.V."/>
            <person name="Kubicek C.P."/>
            <person name="Druzhinina I.S."/>
        </authorList>
    </citation>
    <scope>NUCLEOTIDE SEQUENCE [LARGE SCALE GENOMIC DNA]</scope>
    <source>
        <strain evidence="2 3">ATCC 18648</strain>
    </source>
</reference>
<dbReference type="Proteomes" id="UP000240760">
    <property type="component" value="Unassembled WGS sequence"/>
</dbReference>
<name>A0A2T4C8M3_TRILO</name>
<protein>
    <submittedName>
        <fullName evidence="2">Uncharacterized protein</fullName>
    </submittedName>
</protein>
<dbReference type="AlphaFoldDB" id="A0A2T4C8M3"/>
<accession>A0A2T4C8M3</accession>
<evidence type="ECO:0000256" key="1">
    <source>
        <dbReference type="SAM" id="MobiDB-lite"/>
    </source>
</evidence>